<sequence length="648" mass="70952">MTEHTPAETFKRALSAATRSIARDRELEVRFGGEVAGIVKGRALLPNPPEDIDEATAAKLRGKADAIALRLALHDSETHAGALPPGTRGKQIFEAAEQARCEALGARAMKGVADNLEASLIEKCLREGWQHAEDRQAAPLADAISMLVRERISGRPAPDAAKGLMKVWREDLEEAAGQALDALAESAADQKSFAKALRQVIRDLDLSEELGEEAEEDEASEAEDDSGVEQEPQSGEEEGEAEPDTGEDEQPEDARGSAADTDDISFAEESQTKVDAEEEQSEAVQAARPNWVAPSGEDVNAYKVFTTEFDEVITATDLCDTDELARLRRNLDQHLKGLESAVGRLANRLQRKLLAKQQRAWSFDLEEGVLDPSRLPRVIMDPMLPLSFKQEKDTEFRDTVVTLLIDNSGSMRGRPILVAAACADILARTLERVGVKTEILGFTTRAWKGGRSKEKWLEAGKPPHPGRLNDLRHIVYKAADAPWRRSRPNLGLMLRDGLLKENIDGEALLWAHRRLLGRPEQRKIMMVISDGAPVDDGTQSANSPAYLEKHLREVIEQIETRSGVELLAIGIGHDVTRYYRKAVTLLDVEQLAGAMTDQLAALFEEKPGRRGRGQRSRAAPAGERGTGAASGGDRLSAVRRAVSAELKR</sequence>
<dbReference type="PANTHER" id="PTHR41248:SF1">
    <property type="entry name" value="NORD PROTEIN"/>
    <property type="match status" value="1"/>
</dbReference>
<dbReference type="InterPro" id="IPR006538">
    <property type="entry name" value="CobT"/>
</dbReference>
<dbReference type="AlphaFoldDB" id="A0A4S2H3T2"/>
<dbReference type="PROSITE" id="PS50234">
    <property type="entry name" value="VWFA"/>
    <property type="match status" value="1"/>
</dbReference>
<dbReference type="NCBIfam" id="TIGR01651">
    <property type="entry name" value="CobT"/>
    <property type="match status" value="1"/>
</dbReference>
<organism evidence="4 5">
    <name type="scientific">Marinicauda algicola</name>
    <dbReference type="NCBI Taxonomy" id="2029849"/>
    <lineage>
        <taxon>Bacteria</taxon>
        <taxon>Pseudomonadati</taxon>
        <taxon>Pseudomonadota</taxon>
        <taxon>Alphaproteobacteria</taxon>
        <taxon>Maricaulales</taxon>
        <taxon>Maricaulaceae</taxon>
        <taxon>Marinicauda</taxon>
    </lineage>
</organism>
<evidence type="ECO:0000256" key="2">
    <source>
        <dbReference type="SAM" id="MobiDB-lite"/>
    </source>
</evidence>
<feature type="domain" description="VWFA" evidence="3">
    <location>
        <begin position="400"/>
        <end position="603"/>
    </location>
</feature>
<dbReference type="SUPFAM" id="SSF53300">
    <property type="entry name" value="vWA-like"/>
    <property type="match status" value="1"/>
</dbReference>
<evidence type="ECO:0000313" key="4">
    <source>
        <dbReference type="EMBL" id="TGY90246.1"/>
    </source>
</evidence>
<gene>
    <name evidence="4" type="primary">cobT</name>
    <name evidence="4" type="ORF">E5163_03750</name>
</gene>
<dbReference type="InterPro" id="IPR002035">
    <property type="entry name" value="VWF_A"/>
</dbReference>
<dbReference type="Pfam" id="PF11775">
    <property type="entry name" value="CobT_C"/>
    <property type="match status" value="1"/>
</dbReference>
<dbReference type="Gene3D" id="3.40.50.410">
    <property type="entry name" value="von Willebrand factor, type A domain"/>
    <property type="match status" value="1"/>
</dbReference>
<feature type="region of interest" description="Disordered" evidence="2">
    <location>
        <begin position="210"/>
        <end position="292"/>
    </location>
</feature>
<protein>
    <recommendedName>
        <fullName evidence="1">Cobaltochelatase subunit CobT</fullName>
        <ecNumber evidence="1">6.6.1.2</ecNumber>
    </recommendedName>
</protein>
<dbReference type="Pfam" id="PF06213">
    <property type="entry name" value="CobT"/>
    <property type="match status" value="1"/>
</dbReference>
<dbReference type="SMART" id="SM00327">
    <property type="entry name" value="VWA"/>
    <property type="match status" value="1"/>
</dbReference>
<dbReference type="EC" id="6.6.1.2" evidence="1"/>
<dbReference type="InterPro" id="IPR025861">
    <property type="entry name" value="CobT_VWA_dom"/>
</dbReference>
<keyword evidence="5" id="KW-1185">Reference proteome</keyword>
<evidence type="ECO:0000259" key="3">
    <source>
        <dbReference type="PROSITE" id="PS50234"/>
    </source>
</evidence>
<dbReference type="OrthoDB" id="9764783at2"/>
<dbReference type="GO" id="GO:0051116">
    <property type="term" value="F:cobaltochelatase activity"/>
    <property type="evidence" value="ECO:0007669"/>
    <property type="project" value="UniProtKB-UniRule"/>
</dbReference>
<feature type="compositionally biased region" description="Acidic residues" evidence="2">
    <location>
        <begin position="210"/>
        <end position="251"/>
    </location>
</feature>
<dbReference type="Proteomes" id="UP000308054">
    <property type="component" value="Unassembled WGS sequence"/>
</dbReference>
<comment type="caution">
    <text evidence="4">The sequence shown here is derived from an EMBL/GenBank/DDBJ whole genome shotgun (WGS) entry which is preliminary data.</text>
</comment>
<dbReference type="CDD" id="cd01454">
    <property type="entry name" value="vWA_norD_type"/>
    <property type="match status" value="1"/>
</dbReference>
<dbReference type="InterPro" id="IPR051928">
    <property type="entry name" value="NorD/CobT"/>
</dbReference>
<name>A0A4S2H3T2_9PROT</name>
<dbReference type="RefSeq" id="WP_135994744.1">
    <property type="nucleotide sequence ID" value="NZ_CP071057.1"/>
</dbReference>
<evidence type="ECO:0000313" key="5">
    <source>
        <dbReference type="Proteomes" id="UP000308054"/>
    </source>
</evidence>
<feature type="region of interest" description="Disordered" evidence="2">
    <location>
        <begin position="604"/>
        <end position="636"/>
    </location>
</feature>
<dbReference type="GO" id="GO:0009236">
    <property type="term" value="P:cobalamin biosynthetic process"/>
    <property type="evidence" value="ECO:0007669"/>
    <property type="project" value="UniProtKB-UniRule"/>
</dbReference>
<dbReference type="InterPro" id="IPR036465">
    <property type="entry name" value="vWFA_dom_sf"/>
</dbReference>
<keyword evidence="4" id="KW-0436">Ligase</keyword>
<reference evidence="4 5" key="1">
    <citation type="journal article" date="2017" name="Int. J. Syst. Evol. Microbiol.">
        <title>Marinicauda algicola sp. nov., isolated from a marine red alga Rhodosorus marinus.</title>
        <authorList>
            <person name="Jeong S.E."/>
            <person name="Jeon S.H."/>
            <person name="Chun B.H."/>
            <person name="Kim D.W."/>
            <person name="Jeon C.O."/>
        </authorList>
    </citation>
    <scope>NUCLEOTIDE SEQUENCE [LARGE SCALE GENOMIC DNA]</scope>
    <source>
        <strain evidence="4 5">JCM 31718</strain>
    </source>
</reference>
<dbReference type="PIRSF" id="PIRSF031715">
    <property type="entry name" value="Cob_chel_CobT"/>
    <property type="match status" value="1"/>
</dbReference>
<dbReference type="EMBL" id="SRXW01000001">
    <property type="protein sequence ID" value="TGY90246.1"/>
    <property type="molecule type" value="Genomic_DNA"/>
</dbReference>
<evidence type="ECO:0000256" key="1">
    <source>
        <dbReference type="NCBIfam" id="TIGR01651"/>
    </source>
</evidence>
<dbReference type="PANTHER" id="PTHR41248">
    <property type="entry name" value="NORD PROTEIN"/>
    <property type="match status" value="1"/>
</dbReference>
<proteinExistence type="predicted"/>
<accession>A0A4S2H3T2</accession>